<proteinExistence type="predicted"/>
<dbReference type="EMBL" id="JASDDP010000024">
    <property type="protein sequence ID" value="MDJ1646033.1"/>
    <property type="molecule type" value="Genomic_DNA"/>
</dbReference>
<evidence type="ECO:0000313" key="2">
    <source>
        <dbReference type="Proteomes" id="UP001224428"/>
    </source>
</evidence>
<organism evidence="1 2">
    <name type="scientific">Mycoplasma phocimorsus</name>
    <dbReference type="NCBI Taxonomy" id="3045839"/>
    <lineage>
        <taxon>Bacteria</taxon>
        <taxon>Bacillati</taxon>
        <taxon>Mycoplasmatota</taxon>
        <taxon>Mollicutes</taxon>
        <taxon>Mycoplasmataceae</taxon>
        <taxon>Mycoplasma</taxon>
    </lineage>
</organism>
<sequence>MIQFFLDNSSDMFKIIEDKRLLFNYNHNSKYTSLKYTDMVKSNNSQVLLLKTPNSFSLDNKEIEFWFFNLKHEWPNYLTYKKLAYNKLKNKNNNCINWYNKERI</sequence>
<dbReference type="RefSeq" id="WP_283827407.1">
    <property type="nucleotide sequence ID" value="NZ_JASDDP010000024.1"/>
</dbReference>
<accession>A0AAJ1UZS4</accession>
<evidence type="ECO:0000313" key="1">
    <source>
        <dbReference type="EMBL" id="MDJ1646033.1"/>
    </source>
</evidence>
<gene>
    <name evidence="1" type="ORF">QLQ80_03010</name>
</gene>
<dbReference type="Proteomes" id="UP001224428">
    <property type="component" value="Unassembled WGS sequence"/>
</dbReference>
<comment type="caution">
    <text evidence="1">The sequence shown here is derived from an EMBL/GenBank/DDBJ whole genome shotgun (WGS) entry which is preliminary data.</text>
</comment>
<keyword evidence="2" id="KW-1185">Reference proteome</keyword>
<protein>
    <submittedName>
        <fullName evidence="1">Uncharacterized protein</fullName>
    </submittedName>
</protein>
<name>A0AAJ1UZS4_9MOLU</name>
<dbReference type="AlphaFoldDB" id="A0AAJ1UZS4"/>
<reference evidence="1" key="1">
    <citation type="submission" date="2023-05" db="EMBL/GenBank/DDBJ databases">
        <title>Mycoplasma phocimorsus sp. nov., isolated from Scandinavian patients with seal finger or septic arthritis after contact with seals.</title>
        <authorList>
            <person name="Skafte-Holm A."/>
            <person name="Pedersen T.R."/>
            <person name="Froelund M."/>
            <person name="Stegger M."/>
            <person name="Qvortrup K."/>
            <person name="Michaels D.L."/>
            <person name="Brown D.R."/>
            <person name="Jensen J.S."/>
        </authorList>
    </citation>
    <scope>NUCLEOTIDE SEQUENCE</scope>
    <source>
        <strain evidence="1">M5725</strain>
    </source>
</reference>